<dbReference type="CDD" id="cd11387">
    <property type="entry name" value="bHLHzip_USF_MITF"/>
    <property type="match status" value="1"/>
</dbReference>
<dbReference type="InterPro" id="IPR036638">
    <property type="entry name" value="HLH_DNA-bd_sf"/>
</dbReference>
<evidence type="ECO:0000256" key="3">
    <source>
        <dbReference type="ARBA" id="ARBA00023125"/>
    </source>
</evidence>
<keyword evidence="2" id="KW-0805">Transcription regulation</keyword>
<dbReference type="PANTHER" id="PTHR45776:SF2">
    <property type="entry name" value="MIP04163P"/>
    <property type="match status" value="1"/>
</dbReference>
<dbReference type="STRING" id="133381.A0A2T9ZGS9"/>
<dbReference type="PANTHER" id="PTHR45776">
    <property type="entry name" value="MIP04163P"/>
    <property type="match status" value="1"/>
</dbReference>
<feature type="region of interest" description="Disordered" evidence="6">
    <location>
        <begin position="247"/>
        <end position="269"/>
    </location>
</feature>
<evidence type="ECO:0000313" key="8">
    <source>
        <dbReference type="EMBL" id="PVV03791.1"/>
    </source>
</evidence>
<evidence type="ECO:0000256" key="5">
    <source>
        <dbReference type="ARBA" id="ARBA00023242"/>
    </source>
</evidence>
<evidence type="ECO:0000313" key="9">
    <source>
        <dbReference type="Proteomes" id="UP000245609"/>
    </source>
</evidence>
<dbReference type="AlphaFoldDB" id="A0A2T9ZGS9"/>
<protein>
    <recommendedName>
        <fullName evidence="7">BHLH domain-containing protein</fullName>
    </recommendedName>
</protein>
<keyword evidence="9" id="KW-1185">Reference proteome</keyword>
<evidence type="ECO:0000259" key="7">
    <source>
        <dbReference type="PROSITE" id="PS50888"/>
    </source>
</evidence>
<dbReference type="GO" id="GO:0005634">
    <property type="term" value="C:nucleus"/>
    <property type="evidence" value="ECO:0007669"/>
    <property type="project" value="UniProtKB-SubCell"/>
</dbReference>
<dbReference type="Gene3D" id="4.10.280.10">
    <property type="entry name" value="Helix-loop-helix DNA-binding domain"/>
    <property type="match status" value="1"/>
</dbReference>
<dbReference type="OrthoDB" id="690068at2759"/>
<keyword evidence="5" id="KW-0539">Nucleus</keyword>
<proteinExistence type="predicted"/>
<dbReference type="SMART" id="SM00353">
    <property type="entry name" value="HLH"/>
    <property type="match status" value="1"/>
</dbReference>
<evidence type="ECO:0000256" key="4">
    <source>
        <dbReference type="ARBA" id="ARBA00023163"/>
    </source>
</evidence>
<dbReference type="PROSITE" id="PS50888">
    <property type="entry name" value="BHLH"/>
    <property type="match status" value="1"/>
</dbReference>
<name>A0A2T9ZGS9_9FUNG</name>
<dbReference type="Proteomes" id="UP000245609">
    <property type="component" value="Unassembled WGS sequence"/>
</dbReference>
<dbReference type="EMBL" id="MBFS01000190">
    <property type="protein sequence ID" value="PVV03791.1"/>
    <property type="molecule type" value="Genomic_DNA"/>
</dbReference>
<keyword evidence="4" id="KW-0804">Transcription</keyword>
<gene>
    <name evidence="8" type="ORF">BB560_001716</name>
</gene>
<evidence type="ECO:0000256" key="2">
    <source>
        <dbReference type="ARBA" id="ARBA00023015"/>
    </source>
</evidence>
<sequence length="436" mass="47945">MNNQTDSEFLAYQLQLQHPSDILKKKFLENIPNSQTQPLNIEANRNAPLTSSSSAVNPLSPMFLYDFANATTLTENINKTAQSNAPNQNNSSKFYSNLSDTIFTDPSTPESSSYAKGVPIQTGTTVPTSNIQNNFSFSPFMPNQAMKLSSSLNSNSLNNNRQFPNTPAKLDMFPPLFDETNDLTPDNSYNPSSLASKFNEYSLNSGNEHLALGTTPGDNFLHQNAVQFGANSNNNMPEIRSFGLGSPANSSHYSSSLPTATRWDQSSAGLGPSDIQRVIEKSPYFGSIGVQNQQTPLFSPAGAYTGSIDLRDTEIDPRRAQIISEKRRRRRESHNAVERRRRDNINEQIQELYNLLPSHIKDPNIKPNKGLILSKSVSYIKELKSKLAALSANQEQNHKIYPSGISVSQTPSSTRSGLASILSNEEGIISNSSSNT</sequence>
<comment type="caution">
    <text evidence="8">The sequence shown here is derived from an EMBL/GenBank/DDBJ whole genome shotgun (WGS) entry which is preliminary data.</text>
</comment>
<reference evidence="8 9" key="1">
    <citation type="journal article" date="2018" name="MBio">
        <title>Comparative Genomics Reveals the Core Gene Toolbox for the Fungus-Insect Symbiosis.</title>
        <authorList>
            <person name="Wang Y."/>
            <person name="Stata M."/>
            <person name="Wang W."/>
            <person name="Stajich J.E."/>
            <person name="White M.M."/>
            <person name="Moncalvo J.M."/>
        </authorList>
    </citation>
    <scope>NUCLEOTIDE SEQUENCE [LARGE SCALE GENOMIC DNA]</scope>
    <source>
        <strain evidence="8 9">SC-DP-2</strain>
    </source>
</reference>
<organism evidence="8 9">
    <name type="scientific">Smittium megazygosporum</name>
    <dbReference type="NCBI Taxonomy" id="133381"/>
    <lineage>
        <taxon>Eukaryota</taxon>
        <taxon>Fungi</taxon>
        <taxon>Fungi incertae sedis</taxon>
        <taxon>Zoopagomycota</taxon>
        <taxon>Kickxellomycotina</taxon>
        <taxon>Harpellomycetes</taxon>
        <taxon>Harpellales</taxon>
        <taxon>Legeriomycetaceae</taxon>
        <taxon>Smittium</taxon>
    </lineage>
</organism>
<feature type="domain" description="BHLH" evidence="7">
    <location>
        <begin position="329"/>
        <end position="383"/>
    </location>
</feature>
<dbReference type="Pfam" id="PF00010">
    <property type="entry name" value="HLH"/>
    <property type="match status" value="1"/>
</dbReference>
<evidence type="ECO:0000256" key="1">
    <source>
        <dbReference type="ARBA" id="ARBA00004123"/>
    </source>
</evidence>
<dbReference type="GO" id="GO:0000978">
    <property type="term" value="F:RNA polymerase II cis-regulatory region sequence-specific DNA binding"/>
    <property type="evidence" value="ECO:0007669"/>
    <property type="project" value="TreeGrafter"/>
</dbReference>
<dbReference type="SUPFAM" id="SSF47459">
    <property type="entry name" value="HLH, helix-loop-helix DNA-binding domain"/>
    <property type="match status" value="1"/>
</dbReference>
<feature type="compositionally biased region" description="Polar residues" evidence="6">
    <location>
        <begin position="247"/>
        <end position="268"/>
    </location>
</feature>
<dbReference type="GO" id="GO:0000981">
    <property type="term" value="F:DNA-binding transcription factor activity, RNA polymerase II-specific"/>
    <property type="evidence" value="ECO:0007669"/>
    <property type="project" value="TreeGrafter"/>
</dbReference>
<evidence type="ECO:0000256" key="6">
    <source>
        <dbReference type="SAM" id="MobiDB-lite"/>
    </source>
</evidence>
<dbReference type="InterPro" id="IPR011598">
    <property type="entry name" value="bHLH_dom"/>
</dbReference>
<dbReference type="GO" id="GO:0046983">
    <property type="term" value="F:protein dimerization activity"/>
    <property type="evidence" value="ECO:0007669"/>
    <property type="project" value="InterPro"/>
</dbReference>
<accession>A0A2T9ZGS9</accession>
<keyword evidence="3" id="KW-0238">DNA-binding</keyword>
<comment type="subcellular location">
    <subcellularLocation>
        <location evidence="1">Nucleus</location>
    </subcellularLocation>
</comment>